<dbReference type="SUPFAM" id="SSF103481">
    <property type="entry name" value="Multidrug resistance efflux transporter EmrE"/>
    <property type="match status" value="2"/>
</dbReference>
<evidence type="ECO:0000256" key="4">
    <source>
        <dbReference type="ARBA" id="ARBA00022989"/>
    </source>
</evidence>
<keyword evidence="3 6" id="KW-0812">Transmembrane</keyword>
<evidence type="ECO:0000256" key="5">
    <source>
        <dbReference type="ARBA" id="ARBA00023136"/>
    </source>
</evidence>
<feature type="domain" description="EamA" evidence="7">
    <location>
        <begin position="29"/>
        <end position="161"/>
    </location>
</feature>
<gene>
    <name evidence="8" type="ORF">CES85_0653</name>
</gene>
<dbReference type="InterPro" id="IPR000620">
    <property type="entry name" value="EamA_dom"/>
</dbReference>
<dbReference type="InterPro" id="IPR037185">
    <property type="entry name" value="EmrE-like"/>
</dbReference>
<dbReference type="KEGG" id="och:CES85_0653"/>
<feature type="transmembrane region" description="Helical" evidence="6">
    <location>
        <begin position="60"/>
        <end position="81"/>
    </location>
</feature>
<sequence length="329" mass="35257">MKSLPDAASANVQVSETIEPDLLQNNPMLGISLKVASVAVFVGMSTLLKAAEGIPLGQLIFFRSFFAVLAILVYFALRGQLSGILQTRHGFSHFWRGMVGVGAMSLSFYALTKLPLPEAIAINYASPLIAVVLGALILHEVVRLYRWSAVIIGLLGVMIIIWPRMTLFAEGNVGHNEAMGALAALGGAVMAAFAMMLVRRLVQTERTSTIVIYFSISASVIALVSVPFGWVMPTGPQLAMLIGAGIAGGIAQILLTECYRHAPMSTIAPFEYTSMLLGLGIGFLFFGDIPTFEMLVGSAIVMAAGGYIIYREHQLAIEPHKANTPQQSQ</sequence>
<evidence type="ECO:0000256" key="1">
    <source>
        <dbReference type="ARBA" id="ARBA00004141"/>
    </source>
</evidence>
<keyword evidence="5 6" id="KW-0472">Membrane</keyword>
<keyword evidence="4 6" id="KW-1133">Transmembrane helix</keyword>
<evidence type="ECO:0000259" key="7">
    <source>
        <dbReference type="Pfam" id="PF00892"/>
    </source>
</evidence>
<organism evidence="8 9">
    <name type="scientific">Ochrobactrum quorumnocens</name>
    <dbReference type="NCBI Taxonomy" id="271865"/>
    <lineage>
        <taxon>Bacteria</taxon>
        <taxon>Pseudomonadati</taxon>
        <taxon>Pseudomonadota</taxon>
        <taxon>Alphaproteobacteria</taxon>
        <taxon>Hyphomicrobiales</taxon>
        <taxon>Brucellaceae</taxon>
        <taxon>Brucella/Ochrobactrum group</taxon>
        <taxon>Ochrobactrum</taxon>
    </lineage>
</organism>
<feature type="transmembrane region" description="Helical" evidence="6">
    <location>
        <begin position="210"/>
        <end position="232"/>
    </location>
</feature>
<dbReference type="GO" id="GO:0016020">
    <property type="term" value="C:membrane"/>
    <property type="evidence" value="ECO:0007669"/>
    <property type="project" value="UniProtKB-SubCell"/>
</dbReference>
<dbReference type="PANTHER" id="PTHR22911:SF6">
    <property type="entry name" value="SOLUTE CARRIER FAMILY 35 MEMBER G1"/>
    <property type="match status" value="1"/>
</dbReference>
<name>A0A248UGY4_9HYPH</name>
<evidence type="ECO:0000256" key="2">
    <source>
        <dbReference type="ARBA" id="ARBA00009853"/>
    </source>
</evidence>
<evidence type="ECO:0000313" key="8">
    <source>
        <dbReference type="EMBL" id="ASV85946.1"/>
    </source>
</evidence>
<feature type="transmembrane region" description="Helical" evidence="6">
    <location>
        <begin position="292"/>
        <end position="310"/>
    </location>
</feature>
<dbReference type="PANTHER" id="PTHR22911">
    <property type="entry name" value="ACYL-MALONYL CONDENSING ENZYME-RELATED"/>
    <property type="match status" value="1"/>
</dbReference>
<protein>
    <submittedName>
        <fullName evidence="8">Multidrug resistance efflux transporter family protein</fullName>
    </submittedName>
</protein>
<reference evidence="8 9" key="1">
    <citation type="submission" date="2017-07" db="EMBL/GenBank/DDBJ databases">
        <title>Phylogenetic study on the rhizospheric bacterium Ochrobactrum sp. A44.</title>
        <authorList>
            <person name="Krzyzanowska D.M."/>
            <person name="Ossowicki A."/>
            <person name="Rajewska M."/>
            <person name="Maciag T."/>
            <person name="Kaczynski Z."/>
            <person name="Czerwicka M."/>
            <person name="Jafra S."/>
        </authorList>
    </citation>
    <scope>NUCLEOTIDE SEQUENCE [LARGE SCALE GENOMIC DNA]</scope>
    <source>
        <strain evidence="8 9">A44</strain>
    </source>
</reference>
<feature type="transmembrane region" description="Helical" evidence="6">
    <location>
        <begin position="267"/>
        <end position="286"/>
    </location>
</feature>
<evidence type="ECO:0000256" key="3">
    <source>
        <dbReference type="ARBA" id="ARBA00022692"/>
    </source>
</evidence>
<feature type="transmembrane region" description="Helical" evidence="6">
    <location>
        <begin position="93"/>
        <end position="112"/>
    </location>
</feature>
<comment type="similarity">
    <text evidence="2">Belongs to the drug/metabolite transporter (DMT) superfamily. 10 TMS drug/metabolite exporter (DME) (TC 2.A.7.3) family.</text>
</comment>
<feature type="transmembrane region" description="Helical" evidence="6">
    <location>
        <begin position="118"/>
        <end position="137"/>
    </location>
</feature>
<feature type="domain" description="EamA" evidence="7">
    <location>
        <begin position="179"/>
        <end position="304"/>
    </location>
</feature>
<evidence type="ECO:0000256" key="6">
    <source>
        <dbReference type="SAM" id="Phobius"/>
    </source>
</evidence>
<comment type="subcellular location">
    <subcellularLocation>
        <location evidence="1">Membrane</location>
        <topology evidence="1">Multi-pass membrane protein</topology>
    </subcellularLocation>
</comment>
<dbReference type="EMBL" id="CP022604">
    <property type="protein sequence ID" value="ASV85946.1"/>
    <property type="molecule type" value="Genomic_DNA"/>
</dbReference>
<proteinExistence type="inferred from homology"/>
<dbReference type="Pfam" id="PF00892">
    <property type="entry name" value="EamA"/>
    <property type="match status" value="2"/>
</dbReference>
<accession>A0A248UGY4</accession>
<evidence type="ECO:0000313" key="9">
    <source>
        <dbReference type="Proteomes" id="UP000215256"/>
    </source>
</evidence>
<feature type="transmembrane region" description="Helical" evidence="6">
    <location>
        <begin position="178"/>
        <end position="198"/>
    </location>
</feature>
<feature type="transmembrane region" description="Helical" evidence="6">
    <location>
        <begin position="144"/>
        <end position="163"/>
    </location>
</feature>
<feature type="transmembrane region" description="Helical" evidence="6">
    <location>
        <begin position="238"/>
        <end position="255"/>
    </location>
</feature>
<dbReference type="AlphaFoldDB" id="A0A248UGY4"/>
<dbReference type="Proteomes" id="UP000215256">
    <property type="component" value="Chromosome 1"/>
</dbReference>